<organism evidence="1 2">
    <name type="scientific">Paraburkholderia lacunae</name>
    <dbReference type="NCBI Taxonomy" id="2211104"/>
    <lineage>
        <taxon>Bacteria</taxon>
        <taxon>Pseudomonadati</taxon>
        <taxon>Pseudomonadota</taxon>
        <taxon>Betaproteobacteria</taxon>
        <taxon>Burkholderiales</taxon>
        <taxon>Burkholderiaceae</taxon>
        <taxon>Paraburkholderia</taxon>
    </lineage>
</organism>
<reference evidence="2" key="1">
    <citation type="submission" date="2018-05" db="EMBL/GenBank/DDBJ databases">
        <authorList>
            <person name="Feng T."/>
        </authorList>
    </citation>
    <scope>NUCLEOTIDE SEQUENCE [LARGE SCALE GENOMIC DNA]</scope>
    <source>
        <strain evidence="2">S27</strain>
    </source>
</reference>
<name>A0A370NG75_9BURK</name>
<dbReference type="EMBL" id="QHKS01000001">
    <property type="protein sequence ID" value="RDK04611.1"/>
    <property type="molecule type" value="Genomic_DNA"/>
</dbReference>
<evidence type="ECO:0000313" key="1">
    <source>
        <dbReference type="EMBL" id="RDK04611.1"/>
    </source>
</evidence>
<dbReference type="OrthoDB" id="9181375at2"/>
<protein>
    <submittedName>
        <fullName evidence="1">Uncharacterized protein</fullName>
    </submittedName>
</protein>
<accession>A0A370NG75</accession>
<evidence type="ECO:0000313" key="2">
    <source>
        <dbReference type="Proteomes" id="UP000254875"/>
    </source>
</evidence>
<proteinExistence type="predicted"/>
<keyword evidence="2" id="KW-1185">Reference proteome</keyword>
<comment type="caution">
    <text evidence="1">The sequence shown here is derived from an EMBL/GenBank/DDBJ whole genome shotgun (WGS) entry which is preliminary data.</text>
</comment>
<dbReference type="RefSeq" id="WP_115098970.1">
    <property type="nucleotide sequence ID" value="NZ_QHKS01000001.1"/>
</dbReference>
<gene>
    <name evidence="1" type="ORF">DLM46_01710</name>
</gene>
<dbReference type="Proteomes" id="UP000254875">
    <property type="component" value="Unassembled WGS sequence"/>
</dbReference>
<sequence length="178" mass="19631">MALDTLIAAGAAVAAIVSALYAYRSADIAKRALKLSEADFREKHDSLMPYLIDAVTWKSGELRMASFACSFTNGATTPNTLIRIDLVIHVYDKQGAPSEIILNPTTGSTPPKWDLTPLPIPLNLQPRSTISGWINFKLPKNLYEAWRVDMYQILALTSTGEKESLDAYILKTIADEDE</sequence>
<dbReference type="AlphaFoldDB" id="A0A370NG75"/>